<dbReference type="InterPro" id="IPR051466">
    <property type="entry name" value="D-amino_acid_metab_enzyme"/>
</dbReference>
<dbReference type="Proteomes" id="UP001212997">
    <property type="component" value="Unassembled WGS sequence"/>
</dbReference>
<keyword evidence="4" id="KW-1185">Reference proteome</keyword>
<dbReference type="Gene3D" id="2.40.37.20">
    <property type="entry name" value="D-serine dehydratase-like domain"/>
    <property type="match status" value="1"/>
</dbReference>
<dbReference type="Pfam" id="PF14031">
    <property type="entry name" value="D-ser_dehydrat"/>
    <property type="match status" value="1"/>
</dbReference>
<dbReference type="SMART" id="SM01119">
    <property type="entry name" value="D-ser_dehydrat"/>
    <property type="match status" value="1"/>
</dbReference>
<dbReference type="SUPFAM" id="SSF51419">
    <property type="entry name" value="PLP-binding barrel"/>
    <property type="match status" value="1"/>
</dbReference>
<accession>A0AAD5V7Q1</accession>
<comment type="caution">
    <text evidence="3">The sequence shown here is derived from an EMBL/GenBank/DDBJ whole genome shotgun (WGS) entry which is preliminary data.</text>
</comment>
<name>A0AAD5V7Q1_9APHY</name>
<dbReference type="InterPro" id="IPR026956">
    <property type="entry name" value="D-ser_dehydrat-like_dom"/>
</dbReference>
<evidence type="ECO:0000256" key="1">
    <source>
        <dbReference type="SAM" id="MobiDB-lite"/>
    </source>
</evidence>
<reference evidence="3" key="1">
    <citation type="submission" date="2022-07" db="EMBL/GenBank/DDBJ databases">
        <title>Genome Sequence of Physisporinus lineatus.</title>
        <authorList>
            <person name="Buettner E."/>
        </authorList>
    </citation>
    <scope>NUCLEOTIDE SEQUENCE</scope>
    <source>
        <strain evidence="3">VT162</strain>
    </source>
</reference>
<gene>
    <name evidence="3" type="ORF">NLI96_g2995</name>
</gene>
<dbReference type="Gene3D" id="3.20.20.10">
    <property type="entry name" value="Alanine racemase"/>
    <property type="match status" value="2"/>
</dbReference>
<evidence type="ECO:0000313" key="4">
    <source>
        <dbReference type="Proteomes" id="UP001212997"/>
    </source>
</evidence>
<dbReference type="AlphaFoldDB" id="A0AAD5V7Q1"/>
<dbReference type="GO" id="GO:0008721">
    <property type="term" value="F:D-serine ammonia-lyase activity"/>
    <property type="evidence" value="ECO:0007669"/>
    <property type="project" value="TreeGrafter"/>
</dbReference>
<evidence type="ECO:0000313" key="3">
    <source>
        <dbReference type="EMBL" id="KAJ3488266.1"/>
    </source>
</evidence>
<proteinExistence type="predicted"/>
<dbReference type="GO" id="GO:0036088">
    <property type="term" value="P:D-serine catabolic process"/>
    <property type="evidence" value="ECO:0007669"/>
    <property type="project" value="TreeGrafter"/>
</dbReference>
<dbReference type="PANTHER" id="PTHR28004:SF2">
    <property type="entry name" value="D-SERINE DEHYDRATASE"/>
    <property type="match status" value="1"/>
</dbReference>
<sequence length="527" mass="58028">MDPHSTQSAEASCMDNGTLGPRAGRQRPRQIRNLSVRVRNTTPSEHLGSGGKIDGDSAINVLILEHRPTEPLMEAHLYQTKTPYGLGGKPNKQPLLNEFRGRDITTLRTPAVVIDRALFKRNCTRMHENAKQWGASFRAHVKTHKTAEGTRFQLISQADRTHAVVVSTMMEAWEIVRQGLVEEGTVKDILYGLPVAVNKIEDLSALWDEVEPYDGVVRLLVDHPEQLRHLAAFEEQRTKSRKWSIFLKLDAGVRGKILCIYRRHWLTPNSRRAGLVPGSGEFNALLELILISPAIELYGFYCHAGQSYGSRSFENASAFLSVEVEAVNEAAGLALTMRRKQGLESPPKPYVLAVGSTPTAHAATAETRAHITSILNGTLELHAGNYALLDLQQIHTSLVEKTRVSQRVLATVLSYYPGRGEGGSDEALCDAGAIAMSKDTGPSGSFGEVLDSSWKLGRVSQEHGILTRDSVGTPEGQEALRVGQVVQIVGQHACLTLAAHPWYYIVDSEDEGDAKTVQDVWIPWKGW</sequence>
<dbReference type="PANTHER" id="PTHR28004">
    <property type="entry name" value="ZGC:162816-RELATED"/>
    <property type="match status" value="1"/>
</dbReference>
<dbReference type="InterPro" id="IPR029066">
    <property type="entry name" value="PLP-binding_barrel"/>
</dbReference>
<evidence type="ECO:0000259" key="2">
    <source>
        <dbReference type="SMART" id="SM01119"/>
    </source>
</evidence>
<dbReference type="InterPro" id="IPR042208">
    <property type="entry name" value="D-ser_dehydrat-like_sf"/>
</dbReference>
<organism evidence="3 4">
    <name type="scientific">Meripilus lineatus</name>
    <dbReference type="NCBI Taxonomy" id="2056292"/>
    <lineage>
        <taxon>Eukaryota</taxon>
        <taxon>Fungi</taxon>
        <taxon>Dikarya</taxon>
        <taxon>Basidiomycota</taxon>
        <taxon>Agaricomycotina</taxon>
        <taxon>Agaricomycetes</taxon>
        <taxon>Polyporales</taxon>
        <taxon>Meripilaceae</taxon>
        <taxon>Meripilus</taxon>
    </lineage>
</organism>
<protein>
    <recommendedName>
        <fullName evidence="2">D-serine dehydratase-like domain-containing protein</fullName>
    </recommendedName>
</protein>
<dbReference type="EMBL" id="JANAWD010000071">
    <property type="protein sequence ID" value="KAJ3488266.1"/>
    <property type="molecule type" value="Genomic_DNA"/>
</dbReference>
<feature type="domain" description="D-serine dehydratase-like" evidence="2">
    <location>
        <begin position="405"/>
        <end position="507"/>
    </location>
</feature>
<feature type="compositionally biased region" description="Polar residues" evidence="1">
    <location>
        <begin position="1"/>
        <end position="10"/>
    </location>
</feature>
<feature type="region of interest" description="Disordered" evidence="1">
    <location>
        <begin position="1"/>
        <end position="30"/>
    </location>
</feature>